<dbReference type="EMBL" id="CVRY01000002">
    <property type="protein sequence ID" value="CRL60107.1"/>
    <property type="molecule type" value="Genomic_DNA"/>
</dbReference>
<dbReference type="RefSeq" id="WP_072063033.1">
    <property type="nucleotide sequence ID" value="NZ_CVRY01000002.1"/>
</dbReference>
<evidence type="ECO:0000313" key="2">
    <source>
        <dbReference type="EMBL" id="CRL63951.1"/>
    </source>
</evidence>
<dbReference type="AlphaFoldDB" id="A0A0G4QEB5"/>
<dbReference type="EMBL" id="CVRY01000005">
    <property type="protein sequence ID" value="CRL63951.1"/>
    <property type="molecule type" value="Genomic_DNA"/>
</dbReference>
<evidence type="ECO:0000313" key="3">
    <source>
        <dbReference type="Proteomes" id="UP000183920"/>
    </source>
</evidence>
<name>A0A0G4QEB5_9GAMM</name>
<organism evidence="2 3">
    <name type="scientific">Proteus penneri</name>
    <dbReference type="NCBI Taxonomy" id="102862"/>
    <lineage>
        <taxon>Bacteria</taxon>
        <taxon>Pseudomonadati</taxon>
        <taxon>Pseudomonadota</taxon>
        <taxon>Gammaproteobacteria</taxon>
        <taxon>Enterobacterales</taxon>
        <taxon>Morganellaceae</taxon>
        <taxon>Proteus</taxon>
    </lineage>
</organism>
<dbReference type="Proteomes" id="UP000183920">
    <property type="component" value="Unassembled WGS sequence"/>
</dbReference>
<accession>A0A0G4QEB5</accession>
<evidence type="ECO:0008006" key="4">
    <source>
        <dbReference type="Google" id="ProtNLM"/>
    </source>
</evidence>
<proteinExistence type="predicted"/>
<reference evidence="2" key="2">
    <citation type="submission" date="2015-06" db="EMBL/GenBank/DDBJ databases">
        <authorList>
            <person name="Urmite Genomes Urmite Genomes"/>
        </authorList>
    </citation>
    <scope>NUCLEOTIDE SEQUENCE [LARGE SCALE GENOMIC DNA]</scope>
    <source>
        <strain evidence="2">CSUR P1867</strain>
    </source>
</reference>
<reference evidence="3" key="1">
    <citation type="submission" date="2015-06" db="EMBL/GenBank/DDBJ databases">
        <authorList>
            <person name="Urmite Genomes"/>
        </authorList>
    </citation>
    <scope>NUCLEOTIDE SEQUENCE [LARGE SCALE GENOMIC DNA]</scope>
    <source>
        <strain evidence="3">CSUR P1867</strain>
    </source>
</reference>
<sequence length="199" mass="21865">MATILSWPQSIVPASLSWQLVSNSKTFTSTFTGSVQTVRFPGSRWRCGMSFNNLTDEQARVLEAFVAELDGESGRVKISDWARSGLTQRGKPKVSQPNQSGKLLESKDWLPNSIVLRIGDYITVNDELKRVTANVISDAQGNATIPIAPILRYAPAVNDLIENEAPYGIFKLTSNDQGNFQRKPGILTSTSLSFEEALT</sequence>
<gene>
    <name evidence="1" type="ORF">BN1804_00754</name>
    <name evidence="2" type="ORF">BN1804_02755</name>
</gene>
<evidence type="ECO:0000313" key="1">
    <source>
        <dbReference type="EMBL" id="CRL60107.1"/>
    </source>
</evidence>
<protein>
    <recommendedName>
        <fullName evidence="4">Phage protein</fullName>
    </recommendedName>
</protein>